<comment type="caution">
    <text evidence="1">The sequence shown here is derived from an EMBL/GenBank/DDBJ whole genome shotgun (WGS) entry which is preliminary data.</text>
</comment>
<proteinExistence type="predicted"/>
<evidence type="ECO:0000313" key="1">
    <source>
        <dbReference type="EMBL" id="MED6189142.1"/>
    </source>
</evidence>
<organism evidence="1 2">
    <name type="scientific">Stylosanthes scabra</name>
    <dbReference type="NCBI Taxonomy" id="79078"/>
    <lineage>
        <taxon>Eukaryota</taxon>
        <taxon>Viridiplantae</taxon>
        <taxon>Streptophyta</taxon>
        <taxon>Embryophyta</taxon>
        <taxon>Tracheophyta</taxon>
        <taxon>Spermatophyta</taxon>
        <taxon>Magnoliopsida</taxon>
        <taxon>eudicotyledons</taxon>
        <taxon>Gunneridae</taxon>
        <taxon>Pentapetalae</taxon>
        <taxon>rosids</taxon>
        <taxon>fabids</taxon>
        <taxon>Fabales</taxon>
        <taxon>Fabaceae</taxon>
        <taxon>Papilionoideae</taxon>
        <taxon>50 kb inversion clade</taxon>
        <taxon>dalbergioids sensu lato</taxon>
        <taxon>Dalbergieae</taxon>
        <taxon>Pterocarpus clade</taxon>
        <taxon>Stylosanthes</taxon>
    </lineage>
</organism>
<feature type="non-terminal residue" evidence="1">
    <location>
        <position position="1"/>
    </location>
</feature>
<dbReference type="EMBL" id="JASCZI010183193">
    <property type="protein sequence ID" value="MED6189142.1"/>
    <property type="molecule type" value="Genomic_DNA"/>
</dbReference>
<gene>
    <name evidence="1" type="ORF">PIB30_092941</name>
</gene>
<keyword evidence="2" id="KW-1185">Reference proteome</keyword>
<sequence length="99" mass="10895">ELGSRHSSTCTDHRVVDPTWGNARGSYNVRRAVRTTRGSFPTWSWKPPSINCNVQSFGGRSIKYDSKVISPGTLPNLFQKGKLADDRALDSSRSGRLGS</sequence>
<protein>
    <submittedName>
        <fullName evidence="1">Uncharacterized protein</fullName>
    </submittedName>
</protein>
<reference evidence="1 2" key="1">
    <citation type="journal article" date="2023" name="Plants (Basel)">
        <title>Bridging the Gap: Combining Genomics and Transcriptomics Approaches to Understand Stylosanthes scabra, an Orphan Legume from the Brazilian Caatinga.</title>
        <authorList>
            <person name="Ferreira-Neto J.R.C."/>
            <person name="da Silva M.D."/>
            <person name="Binneck E."/>
            <person name="de Melo N.F."/>
            <person name="da Silva R.H."/>
            <person name="de Melo A.L.T.M."/>
            <person name="Pandolfi V."/>
            <person name="Bustamante F.O."/>
            <person name="Brasileiro-Vidal A.C."/>
            <person name="Benko-Iseppon A.M."/>
        </authorList>
    </citation>
    <scope>NUCLEOTIDE SEQUENCE [LARGE SCALE GENOMIC DNA]</scope>
    <source>
        <tissue evidence="1">Leaves</tissue>
    </source>
</reference>
<name>A0ABU6WTD0_9FABA</name>
<accession>A0ABU6WTD0</accession>
<evidence type="ECO:0000313" key="2">
    <source>
        <dbReference type="Proteomes" id="UP001341840"/>
    </source>
</evidence>
<dbReference type="Proteomes" id="UP001341840">
    <property type="component" value="Unassembled WGS sequence"/>
</dbReference>